<keyword evidence="3" id="KW-1185">Reference proteome</keyword>
<protein>
    <submittedName>
        <fullName evidence="2">SDR family oxidoreductase</fullName>
    </submittedName>
</protein>
<dbReference type="PROSITE" id="PS00061">
    <property type="entry name" value="ADH_SHORT"/>
    <property type="match status" value="1"/>
</dbReference>
<organism evidence="2 3">
    <name type="scientific">Faecousia intestinalis</name>
    <dbReference type="NCBI Taxonomy" id="3133167"/>
    <lineage>
        <taxon>Bacteria</taxon>
        <taxon>Bacillati</taxon>
        <taxon>Bacillota</taxon>
        <taxon>Clostridia</taxon>
        <taxon>Eubacteriales</taxon>
        <taxon>Oscillospiraceae</taxon>
        <taxon>Faecousia</taxon>
    </lineage>
</organism>
<dbReference type="PRINTS" id="PR00080">
    <property type="entry name" value="SDRFAMILY"/>
</dbReference>
<dbReference type="InterPro" id="IPR036291">
    <property type="entry name" value="NAD(P)-bd_dom_sf"/>
</dbReference>
<sequence length="232" mass="23811">MRHALITGGSRGIGAAAVRAFTAAGYAVSFFYEKNDAAAAAVSAETGAEAVRCDVADAQAVLDAVSCLPETDVLVNNAGICHYGLISQITQAQWDRLFAVNVGGIYHCVNAVLPAMLHRQSGCILNVSSMWGQVGASCEACYSATKGAVLALTKALAQELGPSGIRVNCVSPGVILTDMVANVAPEVLAELAQEAPLGKNGTPEDVARAMVYLAGAEFVTGQNLPVNGGFVL</sequence>
<dbReference type="Pfam" id="PF13561">
    <property type="entry name" value="adh_short_C2"/>
    <property type="match status" value="1"/>
</dbReference>
<dbReference type="EMBL" id="JBBMFF010000200">
    <property type="protein sequence ID" value="MEQ2510895.1"/>
    <property type="molecule type" value="Genomic_DNA"/>
</dbReference>
<name>A0ABV1G653_9FIRM</name>
<proteinExistence type="inferred from homology"/>
<dbReference type="PANTHER" id="PTHR42760">
    <property type="entry name" value="SHORT-CHAIN DEHYDROGENASES/REDUCTASES FAMILY MEMBER"/>
    <property type="match status" value="1"/>
</dbReference>
<dbReference type="Proteomes" id="UP001491552">
    <property type="component" value="Unassembled WGS sequence"/>
</dbReference>
<comment type="caution">
    <text evidence="2">The sequence shown here is derived from an EMBL/GenBank/DDBJ whole genome shotgun (WGS) entry which is preliminary data.</text>
</comment>
<dbReference type="SUPFAM" id="SSF51735">
    <property type="entry name" value="NAD(P)-binding Rossmann-fold domains"/>
    <property type="match status" value="1"/>
</dbReference>
<evidence type="ECO:0000313" key="2">
    <source>
        <dbReference type="EMBL" id="MEQ2510895.1"/>
    </source>
</evidence>
<dbReference type="InterPro" id="IPR020904">
    <property type="entry name" value="Sc_DH/Rdtase_CS"/>
</dbReference>
<evidence type="ECO:0000256" key="1">
    <source>
        <dbReference type="ARBA" id="ARBA00006484"/>
    </source>
</evidence>
<gene>
    <name evidence="2" type="ORF">WMO66_06495</name>
</gene>
<reference evidence="2 3" key="1">
    <citation type="submission" date="2024-03" db="EMBL/GenBank/DDBJ databases">
        <title>Human intestinal bacterial collection.</title>
        <authorList>
            <person name="Pauvert C."/>
            <person name="Hitch T.C.A."/>
            <person name="Clavel T."/>
        </authorList>
    </citation>
    <scope>NUCLEOTIDE SEQUENCE [LARGE SCALE GENOMIC DNA]</scope>
    <source>
        <strain evidence="2 3">CLA-AA-H192</strain>
    </source>
</reference>
<dbReference type="PRINTS" id="PR00081">
    <property type="entry name" value="GDHRDH"/>
</dbReference>
<dbReference type="InterPro" id="IPR002347">
    <property type="entry name" value="SDR_fam"/>
</dbReference>
<comment type="similarity">
    <text evidence="1">Belongs to the short-chain dehydrogenases/reductases (SDR) family.</text>
</comment>
<accession>A0ABV1G653</accession>
<evidence type="ECO:0000313" key="3">
    <source>
        <dbReference type="Proteomes" id="UP001491552"/>
    </source>
</evidence>
<dbReference type="Gene3D" id="3.40.50.720">
    <property type="entry name" value="NAD(P)-binding Rossmann-like Domain"/>
    <property type="match status" value="1"/>
</dbReference>
<dbReference type="RefSeq" id="WP_349135586.1">
    <property type="nucleotide sequence ID" value="NZ_JBBMFF010000200.1"/>
</dbReference>